<dbReference type="GO" id="GO:0005634">
    <property type="term" value="C:nucleus"/>
    <property type="evidence" value="ECO:0000318"/>
    <property type="project" value="GO_Central"/>
</dbReference>
<reference evidence="6 8" key="2">
    <citation type="journal article" date="2013" name="Nature">
        <title>Insights into bilaterian evolution from three spiralian genomes.</title>
        <authorList>
            <person name="Simakov O."/>
            <person name="Marletaz F."/>
            <person name="Cho S.J."/>
            <person name="Edsinger-Gonzales E."/>
            <person name="Havlak P."/>
            <person name="Hellsten U."/>
            <person name="Kuo D.H."/>
            <person name="Larsson T."/>
            <person name="Lv J."/>
            <person name="Arendt D."/>
            <person name="Savage R."/>
            <person name="Osoegawa K."/>
            <person name="de Jong P."/>
            <person name="Grimwood J."/>
            <person name="Chapman J.A."/>
            <person name="Shapiro H."/>
            <person name="Aerts A."/>
            <person name="Otillar R.P."/>
            <person name="Terry A.Y."/>
            <person name="Boore J.L."/>
            <person name="Grigoriev I.V."/>
            <person name="Lindberg D.R."/>
            <person name="Seaver E.C."/>
            <person name="Weisblat D.A."/>
            <person name="Putnam N.H."/>
            <person name="Rokhsar D.S."/>
        </authorList>
    </citation>
    <scope>NUCLEOTIDE SEQUENCE</scope>
</reference>
<dbReference type="EnsemblMetazoa" id="HelroT173254">
    <property type="protein sequence ID" value="HelroP173254"/>
    <property type="gene ID" value="HelroG173254"/>
</dbReference>
<evidence type="ECO:0000313" key="6">
    <source>
        <dbReference type="EMBL" id="ESO03553.1"/>
    </source>
</evidence>
<proteinExistence type="inferred from homology"/>
<dbReference type="Proteomes" id="UP000015101">
    <property type="component" value="Unassembled WGS sequence"/>
</dbReference>
<accession>T1F6L6</accession>
<sequence>MESVVENVVKEPKKFVDRSKICPVLLRVFIGKGRHNSTSEYARGKTPSHEVQLYTWMDATLKELMNLIRALGDEGRQKGSQFEFSVVYADLRSPNFKMRDIGKTIVGNATQDDFATLLSKKFQIGDFLDVAITAPKKIYKATNNDISTLRRVRHRPY</sequence>
<name>T1F6L6_HELRO</name>
<gene>
    <name evidence="7" type="primary">20204465</name>
    <name evidence="6" type="ORF">HELRODRAFT_173254</name>
</gene>
<keyword evidence="3" id="KW-0805">Transcription regulation</keyword>
<evidence type="ECO:0000313" key="8">
    <source>
        <dbReference type="Proteomes" id="UP000015101"/>
    </source>
</evidence>
<dbReference type="Gene3D" id="3.10.20.550">
    <property type="entry name" value="ASAP complex, SAP18 subunit"/>
    <property type="match status" value="1"/>
</dbReference>
<dbReference type="GeneID" id="20204465"/>
<dbReference type="FunFam" id="3.10.20.550:FF:000001">
    <property type="entry name" value="Histone deacetylase complex subunit SAP18"/>
    <property type="match status" value="1"/>
</dbReference>
<evidence type="ECO:0000256" key="2">
    <source>
        <dbReference type="ARBA" id="ARBA00022491"/>
    </source>
</evidence>
<evidence type="ECO:0000313" key="7">
    <source>
        <dbReference type="EnsemblMetazoa" id="HelroP173254"/>
    </source>
</evidence>
<dbReference type="HOGENOM" id="CLU_108681_0_1_1"/>
<dbReference type="InParanoid" id="T1F6L6"/>
<dbReference type="OrthoDB" id="440566at2759"/>
<dbReference type="OMA" id="RNKGTHF"/>
<dbReference type="PANTHER" id="PTHR13082:SF0">
    <property type="entry name" value="HISTONE DEACETYLASE COMPLEX SUBUNIT SAP18"/>
    <property type="match status" value="1"/>
</dbReference>
<dbReference type="InterPro" id="IPR010516">
    <property type="entry name" value="SAP18"/>
</dbReference>
<evidence type="ECO:0000256" key="3">
    <source>
        <dbReference type="ARBA" id="ARBA00023015"/>
    </source>
</evidence>
<dbReference type="GO" id="GO:0045892">
    <property type="term" value="P:negative regulation of DNA-templated transcription"/>
    <property type="evidence" value="ECO:0000318"/>
    <property type="project" value="GO_Central"/>
</dbReference>
<dbReference type="AlphaFoldDB" id="T1F6L6"/>
<keyword evidence="8" id="KW-1185">Reference proteome</keyword>
<dbReference type="GO" id="GO:0003714">
    <property type="term" value="F:transcription corepressor activity"/>
    <property type="evidence" value="ECO:0000318"/>
    <property type="project" value="GO_Central"/>
</dbReference>
<evidence type="ECO:0000256" key="1">
    <source>
        <dbReference type="ARBA" id="ARBA00009143"/>
    </source>
</evidence>
<dbReference type="RefSeq" id="XP_009018110.1">
    <property type="nucleotide sequence ID" value="XM_009019862.1"/>
</dbReference>
<reference evidence="8" key="1">
    <citation type="submission" date="2012-12" db="EMBL/GenBank/DDBJ databases">
        <authorList>
            <person name="Hellsten U."/>
            <person name="Grimwood J."/>
            <person name="Chapman J.A."/>
            <person name="Shapiro H."/>
            <person name="Aerts A."/>
            <person name="Otillar R.P."/>
            <person name="Terry A.Y."/>
            <person name="Boore J.L."/>
            <person name="Simakov O."/>
            <person name="Marletaz F."/>
            <person name="Cho S.-J."/>
            <person name="Edsinger-Gonzales E."/>
            <person name="Havlak P."/>
            <person name="Kuo D.-H."/>
            <person name="Larsson T."/>
            <person name="Lv J."/>
            <person name="Arendt D."/>
            <person name="Savage R."/>
            <person name="Osoegawa K."/>
            <person name="de Jong P."/>
            <person name="Lindberg D.R."/>
            <person name="Seaver E.C."/>
            <person name="Weisblat D.A."/>
            <person name="Putnam N.H."/>
            <person name="Grigoriev I.V."/>
            <person name="Rokhsar D.S."/>
        </authorList>
    </citation>
    <scope>NUCLEOTIDE SEQUENCE</scope>
</reference>
<dbReference type="InterPro" id="IPR042534">
    <property type="entry name" value="SAP18_sf"/>
</dbReference>
<dbReference type="EMBL" id="AMQM01004494">
    <property type="status" value="NOT_ANNOTATED_CDS"/>
    <property type="molecule type" value="Genomic_DNA"/>
</dbReference>
<dbReference type="Pfam" id="PF06487">
    <property type="entry name" value="SAP18"/>
    <property type="match status" value="1"/>
</dbReference>
<reference evidence="7" key="3">
    <citation type="submission" date="2015-06" db="UniProtKB">
        <authorList>
            <consortium name="EnsemblMetazoa"/>
        </authorList>
    </citation>
    <scope>IDENTIFICATION</scope>
</reference>
<evidence type="ECO:0000256" key="4">
    <source>
        <dbReference type="ARBA" id="ARBA00023163"/>
    </source>
</evidence>
<organism evidence="7 8">
    <name type="scientific">Helobdella robusta</name>
    <name type="common">Californian leech</name>
    <dbReference type="NCBI Taxonomy" id="6412"/>
    <lineage>
        <taxon>Eukaryota</taxon>
        <taxon>Metazoa</taxon>
        <taxon>Spiralia</taxon>
        <taxon>Lophotrochozoa</taxon>
        <taxon>Annelida</taxon>
        <taxon>Clitellata</taxon>
        <taxon>Hirudinea</taxon>
        <taxon>Rhynchobdellida</taxon>
        <taxon>Glossiphoniidae</taxon>
        <taxon>Helobdella</taxon>
    </lineage>
</organism>
<comment type="similarity">
    <text evidence="1">Belongs to the SAP18 family.</text>
</comment>
<evidence type="ECO:0000256" key="5">
    <source>
        <dbReference type="ARBA" id="ARBA00030511"/>
    </source>
</evidence>
<dbReference type="KEGG" id="hro:HELRODRAFT_173254"/>
<keyword evidence="4" id="KW-0804">Transcription</keyword>
<dbReference type="CTD" id="20204465"/>
<dbReference type="STRING" id="6412.T1F6L6"/>
<dbReference type="EMBL" id="KB096590">
    <property type="protein sequence ID" value="ESO03553.1"/>
    <property type="molecule type" value="Genomic_DNA"/>
</dbReference>
<keyword evidence="2" id="KW-0678">Repressor</keyword>
<dbReference type="eggNOG" id="KOG3391">
    <property type="taxonomic scope" value="Eukaryota"/>
</dbReference>
<protein>
    <recommendedName>
        <fullName evidence="5">18 kDa Sin3-associated polypeptide</fullName>
    </recommendedName>
</protein>
<dbReference type="PANTHER" id="PTHR13082">
    <property type="entry name" value="SAP18"/>
    <property type="match status" value="1"/>
</dbReference>